<feature type="non-terminal residue" evidence="1">
    <location>
        <position position="380"/>
    </location>
</feature>
<organism evidence="1 2">
    <name type="scientific">Scutellospora calospora</name>
    <dbReference type="NCBI Taxonomy" id="85575"/>
    <lineage>
        <taxon>Eukaryota</taxon>
        <taxon>Fungi</taxon>
        <taxon>Fungi incertae sedis</taxon>
        <taxon>Mucoromycota</taxon>
        <taxon>Glomeromycotina</taxon>
        <taxon>Glomeromycetes</taxon>
        <taxon>Diversisporales</taxon>
        <taxon>Gigasporaceae</taxon>
        <taxon>Scutellospora</taxon>
    </lineage>
</organism>
<name>A0ACA9NV87_9GLOM</name>
<keyword evidence="2" id="KW-1185">Reference proteome</keyword>
<feature type="non-terminal residue" evidence="1">
    <location>
        <position position="1"/>
    </location>
</feature>
<reference evidence="1" key="1">
    <citation type="submission" date="2021-06" db="EMBL/GenBank/DDBJ databases">
        <authorList>
            <person name="Kallberg Y."/>
            <person name="Tangrot J."/>
            <person name="Rosling A."/>
        </authorList>
    </citation>
    <scope>NUCLEOTIDE SEQUENCE</scope>
    <source>
        <strain evidence="1">AU212A</strain>
    </source>
</reference>
<comment type="caution">
    <text evidence="1">The sequence shown here is derived from an EMBL/GenBank/DDBJ whole genome shotgun (WGS) entry which is preliminary data.</text>
</comment>
<protein>
    <submittedName>
        <fullName evidence="1">3447_t:CDS:1</fullName>
    </submittedName>
</protein>
<evidence type="ECO:0000313" key="1">
    <source>
        <dbReference type="EMBL" id="CAG8677669.1"/>
    </source>
</evidence>
<proteinExistence type="predicted"/>
<dbReference type="EMBL" id="CAJVPM010030779">
    <property type="protein sequence ID" value="CAG8677669.1"/>
    <property type="molecule type" value="Genomic_DNA"/>
</dbReference>
<evidence type="ECO:0000313" key="2">
    <source>
        <dbReference type="Proteomes" id="UP000789860"/>
    </source>
</evidence>
<gene>
    <name evidence="1" type="ORF">SCALOS_LOCUS9608</name>
</gene>
<accession>A0ACA9NV87</accession>
<dbReference type="Proteomes" id="UP000789860">
    <property type="component" value="Unassembled WGS sequence"/>
</dbReference>
<sequence>NENNNGIKGKSISEEVEKTYYSDFYTTPPPQAGLINRYTSTPSCSVLIESPEIPARVGNNIFSENYYDNDRVIIDDVENLYFKDGDPANDYKINEFNVSQMFRKYQNESVRMSKNGGLVIESNVHEILSLSSIFLLSPNSYSKQMVNVFGTRFLDEIRQNIIPTQEMTLNLECELKFREAIKKSTKESREHAKEWLLNELTNDQNLEKNLGSVILKGLETLPNDKIRNDPSEITLITNYLDYVMRSIFHDPEKHVVQWPNTGLNESKLRKFNGRAKQPDFTVSVIHQLQTAATIFVGEVSPPSQKYNVYKNCSDLIRLGVFMKDCIDSAIDKGADVKIIGFQCVDFIIDFYMIDLVKGTYFMIHISQVSIPASIKELLFF</sequence>